<dbReference type="GO" id="GO:0019901">
    <property type="term" value="F:protein kinase binding"/>
    <property type="evidence" value="ECO:0007669"/>
    <property type="project" value="InterPro"/>
</dbReference>
<dbReference type="InterPro" id="IPR006671">
    <property type="entry name" value="Cyclin_N"/>
</dbReference>
<dbReference type="AlphaFoldDB" id="A0A9N9CC06"/>
<dbReference type="GO" id="GO:0016538">
    <property type="term" value="F:cyclin-dependent protein serine/threonine kinase regulator activity"/>
    <property type="evidence" value="ECO:0007669"/>
    <property type="project" value="TreeGrafter"/>
</dbReference>
<gene>
    <name evidence="2" type="ORF">PBRASI_LOCUS7333</name>
</gene>
<dbReference type="Gene3D" id="1.10.472.10">
    <property type="entry name" value="Cyclin-like"/>
    <property type="match status" value="1"/>
</dbReference>
<dbReference type="SUPFAM" id="SSF47954">
    <property type="entry name" value="Cyclin-like"/>
    <property type="match status" value="1"/>
</dbReference>
<comment type="caution">
    <text evidence="2">The sequence shown here is derived from an EMBL/GenBank/DDBJ whole genome shotgun (WGS) entry which is preliminary data.</text>
</comment>
<dbReference type="InterPro" id="IPR013922">
    <property type="entry name" value="Cyclin_PHO80-like"/>
</dbReference>
<sequence length="172" mass="19102">MTCALVYSGNIEALGGEALMSFTAGSCDSVLQCSQRSLKNASLPNLMHFIREITAKSKVSTMTMVIGLIYIHRLKKTLPATARGDFDTPHKIFLSTILVASKFVSDHSLQNKTIADITGGLYSVRDVNTMERSFLGLLKYDLWVSAEEVEAFLEEHKHDLDLDADWNMAREA</sequence>
<dbReference type="InterPro" id="IPR036915">
    <property type="entry name" value="Cyclin-like_sf"/>
</dbReference>
<evidence type="ECO:0000259" key="1">
    <source>
        <dbReference type="Pfam" id="PF00134"/>
    </source>
</evidence>
<dbReference type="Pfam" id="PF00134">
    <property type="entry name" value="Cyclin_N"/>
    <property type="match status" value="1"/>
</dbReference>
<dbReference type="CDD" id="cd20557">
    <property type="entry name" value="CYCLIN_ScPCL1-like"/>
    <property type="match status" value="1"/>
</dbReference>
<accession>A0A9N9CC06</accession>
<dbReference type="OrthoDB" id="10250320at2759"/>
<dbReference type="Proteomes" id="UP000789739">
    <property type="component" value="Unassembled WGS sequence"/>
</dbReference>
<dbReference type="GO" id="GO:0005634">
    <property type="term" value="C:nucleus"/>
    <property type="evidence" value="ECO:0007669"/>
    <property type="project" value="TreeGrafter"/>
</dbReference>
<evidence type="ECO:0000313" key="2">
    <source>
        <dbReference type="EMBL" id="CAG8595068.1"/>
    </source>
</evidence>
<keyword evidence="3" id="KW-1185">Reference proteome</keyword>
<dbReference type="GO" id="GO:0000307">
    <property type="term" value="C:cyclin-dependent protein kinase holoenzyme complex"/>
    <property type="evidence" value="ECO:0007669"/>
    <property type="project" value="TreeGrafter"/>
</dbReference>
<proteinExistence type="predicted"/>
<dbReference type="PANTHER" id="PTHR15615:SF10">
    <property type="entry name" value="PHO85 CYCLIN-2-RELATED"/>
    <property type="match status" value="1"/>
</dbReference>
<dbReference type="EMBL" id="CAJVPI010001112">
    <property type="protein sequence ID" value="CAG8595068.1"/>
    <property type="molecule type" value="Genomic_DNA"/>
</dbReference>
<name>A0A9N9CC06_9GLOM</name>
<reference evidence="2" key="1">
    <citation type="submission" date="2021-06" db="EMBL/GenBank/DDBJ databases">
        <authorList>
            <person name="Kallberg Y."/>
            <person name="Tangrot J."/>
            <person name="Rosling A."/>
        </authorList>
    </citation>
    <scope>NUCLEOTIDE SEQUENCE</scope>
    <source>
        <strain evidence="2">BR232B</strain>
    </source>
</reference>
<evidence type="ECO:0000313" key="3">
    <source>
        <dbReference type="Proteomes" id="UP000789739"/>
    </source>
</evidence>
<dbReference type="PANTHER" id="PTHR15615">
    <property type="match status" value="1"/>
</dbReference>
<feature type="domain" description="Cyclin N-terminal" evidence="1">
    <location>
        <begin position="31"/>
        <end position="142"/>
    </location>
</feature>
<protein>
    <submittedName>
        <fullName evidence="2">7534_t:CDS:1</fullName>
    </submittedName>
</protein>
<organism evidence="2 3">
    <name type="scientific">Paraglomus brasilianum</name>
    <dbReference type="NCBI Taxonomy" id="144538"/>
    <lineage>
        <taxon>Eukaryota</taxon>
        <taxon>Fungi</taxon>
        <taxon>Fungi incertae sedis</taxon>
        <taxon>Mucoromycota</taxon>
        <taxon>Glomeromycotina</taxon>
        <taxon>Glomeromycetes</taxon>
        <taxon>Paraglomerales</taxon>
        <taxon>Paraglomeraceae</taxon>
        <taxon>Paraglomus</taxon>
    </lineage>
</organism>